<comment type="subcellular location">
    <subcellularLocation>
        <location evidence="1">Cell inner membrane</location>
        <topology evidence="1">Single-pass membrane protein</topology>
    </subcellularLocation>
</comment>
<sequence>MWKTVFISVFFILLSLVMSSILIDRWIRLKTAHHIYEKIQFLPTRSVGLVMGTAKYYRTGVINQFYQYRLQGALKLYKSGKIKYLLLSGDNAQPNYNEPRTMKRDFIASGVFPRDIILDYAGFRTLDSIVRTHKVFNTNNFIIITQRFHCERALFIALYFGIQAACYAVPSPKKMLLTRLREVLARINLITDLYIFDRQPRFLGPLIRITTTSDTTKKHLPKNSNFRIQGDQTKQRQYNLIDAKLHKPQQKLH</sequence>
<dbReference type="CDD" id="cd06259">
    <property type="entry name" value="YdcF-like"/>
    <property type="match status" value="1"/>
</dbReference>
<evidence type="ECO:0000256" key="5">
    <source>
        <dbReference type="ARBA" id="ARBA00022989"/>
    </source>
</evidence>
<reference evidence="9 10" key="2">
    <citation type="submission" date="2017-09" db="EMBL/GenBank/DDBJ databases">
        <title>The genome of whitefly Bemisia tabaci, a global crop pest, provides novel insights into virus transmission, host adaptation and insecticide resistance.</title>
        <authorList>
            <person name="Kaur N."/>
            <person name="Kliot A."/>
            <person name="Pinheiro P.V."/>
            <person name="Luan J."/>
            <person name="Zheng Y."/>
            <person name="Liu W."/>
            <person name="Sun H."/>
            <person name="Yang X."/>
            <person name="Xu Y."/>
            <person name="Luo Y."/>
            <person name="Kruse A."/>
            <person name="Fisher T.W."/>
            <person name="Nelson D.R."/>
            <person name="Elimelech M."/>
            <person name="MacCoss M."/>
            <person name="Johnson R."/>
            <person name="Cohen E."/>
            <person name="Hunter W.B."/>
            <person name="Brown J.K."/>
            <person name="Jander G."/>
            <person name="Cilia M."/>
            <person name="Douglas A.E."/>
            <person name="Ghanim M."/>
            <person name="Simmons A.M."/>
            <person name="Wintermantel W.M."/>
            <person name="Ling K.-S."/>
            <person name="Fei Z."/>
        </authorList>
    </citation>
    <scope>NUCLEOTIDE SEQUENCE [LARGE SCALE GENOMIC DNA]</scope>
    <source>
        <strain evidence="9 10">MEAM1</strain>
    </source>
</reference>
<name>A0A249DYM7_9ENTR</name>
<gene>
    <name evidence="9" type="ORF">BA171_06295</name>
</gene>
<keyword evidence="4" id="KW-0812">Transmembrane</keyword>
<dbReference type="OrthoDB" id="9782395at2"/>
<dbReference type="PANTHER" id="PTHR30336:SF0">
    <property type="entry name" value="PROTEIN SANA"/>
    <property type="match status" value="1"/>
</dbReference>
<dbReference type="GO" id="GO:0005886">
    <property type="term" value="C:plasma membrane"/>
    <property type="evidence" value="ECO:0007669"/>
    <property type="project" value="UniProtKB-SubCell"/>
</dbReference>
<evidence type="ECO:0000256" key="4">
    <source>
        <dbReference type="ARBA" id="ARBA00022692"/>
    </source>
</evidence>
<evidence type="ECO:0000256" key="2">
    <source>
        <dbReference type="ARBA" id="ARBA00022475"/>
    </source>
</evidence>
<dbReference type="InterPro" id="IPR051599">
    <property type="entry name" value="Cell_Envelope_Assoc"/>
</dbReference>
<evidence type="ECO:0000259" key="8">
    <source>
        <dbReference type="Pfam" id="PF02698"/>
    </source>
</evidence>
<keyword evidence="5" id="KW-1133">Transmembrane helix</keyword>
<dbReference type="EMBL" id="CP016303">
    <property type="protein sequence ID" value="ASX26644.1"/>
    <property type="molecule type" value="Genomic_DNA"/>
</dbReference>
<dbReference type="AlphaFoldDB" id="A0A249DYM7"/>
<evidence type="ECO:0000256" key="3">
    <source>
        <dbReference type="ARBA" id="ARBA00022519"/>
    </source>
</evidence>
<dbReference type="PANTHER" id="PTHR30336">
    <property type="entry name" value="INNER MEMBRANE PROTEIN, PROBABLE PERMEASE"/>
    <property type="match status" value="1"/>
</dbReference>
<protein>
    <submittedName>
        <fullName evidence="9">Vancomycin sensitivity, oxidoreductase</fullName>
    </submittedName>
</protein>
<reference evidence="10" key="1">
    <citation type="submission" date="2016-06" db="EMBL/GenBank/DDBJ databases">
        <authorList>
            <person name="Chen W."/>
            <person name="Hasegawa D.K."/>
        </authorList>
    </citation>
    <scope>NUCLEOTIDE SEQUENCE [LARGE SCALE GENOMIC DNA]</scope>
    <source>
        <strain evidence="10">MEAM1</strain>
    </source>
</reference>
<proteinExistence type="predicted"/>
<evidence type="ECO:0000256" key="1">
    <source>
        <dbReference type="ARBA" id="ARBA00004377"/>
    </source>
</evidence>
<keyword evidence="3" id="KW-0997">Cell inner membrane</keyword>
<evidence type="ECO:0000313" key="9">
    <source>
        <dbReference type="EMBL" id="ASX26644.1"/>
    </source>
</evidence>
<feature type="domain" description="DUF218" evidence="8">
    <location>
        <begin position="50"/>
        <end position="170"/>
    </location>
</feature>
<evidence type="ECO:0000256" key="6">
    <source>
        <dbReference type="ARBA" id="ARBA00023136"/>
    </source>
</evidence>
<keyword evidence="6" id="KW-0472">Membrane</keyword>
<accession>A0A249DYM7</accession>
<comment type="function">
    <text evidence="7">Participates in the barrier function of the cell envelope.</text>
</comment>
<dbReference type="RefSeq" id="WP_016857684.1">
    <property type="nucleotide sequence ID" value="NZ_CP016303.1"/>
</dbReference>
<organism evidence="9 10">
    <name type="scientific">Candidatus Hamiltonella defensa</name>
    <name type="common">Bemisia tabaci</name>
    <dbReference type="NCBI Taxonomy" id="672795"/>
    <lineage>
        <taxon>Bacteria</taxon>
        <taxon>Pseudomonadati</taxon>
        <taxon>Pseudomonadota</taxon>
        <taxon>Gammaproteobacteria</taxon>
        <taxon>Enterobacterales</taxon>
        <taxon>Enterobacteriaceae</taxon>
        <taxon>aphid secondary symbionts</taxon>
        <taxon>Candidatus Williamhamiltonella</taxon>
    </lineage>
</organism>
<evidence type="ECO:0000256" key="7">
    <source>
        <dbReference type="ARBA" id="ARBA00037355"/>
    </source>
</evidence>
<dbReference type="Proteomes" id="UP000216438">
    <property type="component" value="Chromosome"/>
</dbReference>
<evidence type="ECO:0000313" key="10">
    <source>
        <dbReference type="Proteomes" id="UP000216438"/>
    </source>
</evidence>
<dbReference type="InterPro" id="IPR003848">
    <property type="entry name" value="DUF218"/>
</dbReference>
<dbReference type="Pfam" id="PF02698">
    <property type="entry name" value="DUF218"/>
    <property type="match status" value="1"/>
</dbReference>
<keyword evidence="2" id="KW-1003">Cell membrane</keyword>